<dbReference type="AlphaFoldDB" id="A0A934HUB4"/>
<reference evidence="2" key="1">
    <citation type="submission" date="2020-12" db="EMBL/GenBank/DDBJ databases">
        <title>Pontibaca salina gen. nov., sp. nov., isolated from marine sediment.</title>
        <authorList>
            <person name="Bo J."/>
            <person name="Wang S."/>
            <person name="Song X."/>
            <person name="Du Z."/>
        </authorList>
    </citation>
    <scope>NUCLEOTIDE SEQUENCE</scope>
    <source>
        <strain evidence="2">S1109L</strain>
    </source>
</reference>
<dbReference type="SUPFAM" id="SSF51395">
    <property type="entry name" value="FMN-linked oxidoreductases"/>
    <property type="match status" value="1"/>
</dbReference>
<evidence type="ECO:0000313" key="3">
    <source>
        <dbReference type="Proteomes" id="UP000613255"/>
    </source>
</evidence>
<protein>
    <recommendedName>
        <fullName evidence="1">NADH:flavin oxidoreductase/NADH oxidase N-terminal domain-containing protein</fullName>
    </recommendedName>
</protein>
<dbReference type="GO" id="GO:0010181">
    <property type="term" value="F:FMN binding"/>
    <property type="evidence" value="ECO:0007669"/>
    <property type="project" value="InterPro"/>
</dbReference>
<feature type="domain" description="NADH:flavin oxidoreductase/NADH oxidase N-terminal" evidence="1">
    <location>
        <begin position="28"/>
        <end position="88"/>
    </location>
</feature>
<dbReference type="GO" id="GO:0016491">
    <property type="term" value="F:oxidoreductase activity"/>
    <property type="evidence" value="ECO:0007669"/>
    <property type="project" value="InterPro"/>
</dbReference>
<dbReference type="Pfam" id="PF00724">
    <property type="entry name" value="Oxidored_FMN"/>
    <property type="match status" value="1"/>
</dbReference>
<dbReference type="InterPro" id="IPR001155">
    <property type="entry name" value="OxRdtase_FMN_N"/>
</dbReference>
<comment type="caution">
    <text evidence="2">The sequence shown here is derived from an EMBL/GenBank/DDBJ whole genome shotgun (WGS) entry which is preliminary data.</text>
</comment>
<organism evidence="2 3">
    <name type="scientific">Pontibaca salina</name>
    <dbReference type="NCBI Taxonomy" id="2795731"/>
    <lineage>
        <taxon>Bacteria</taxon>
        <taxon>Pseudomonadati</taxon>
        <taxon>Pseudomonadota</taxon>
        <taxon>Alphaproteobacteria</taxon>
        <taxon>Rhodobacterales</taxon>
        <taxon>Roseobacteraceae</taxon>
        <taxon>Pontibaca</taxon>
    </lineage>
</organism>
<dbReference type="Proteomes" id="UP000613255">
    <property type="component" value="Unassembled WGS sequence"/>
</dbReference>
<proteinExistence type="predicted"/>
<evidence type="ECO:0000259" key="1">
    <source>
        <dbReference type="Pfam" id="PF00724"/>
    </source>
</evidence>
<gene>
    <name evidence="2" type="ORF">JAO82_13635</name>
</gene>
<sequence>MGGAAMILVGPMPTHPAAMLTRGSFLPGDDAVEVWAAHHGLLDQFWTPMSSTRSDEWGESLNSGTRFSRDVLRRICVASGGECIIGLAVNVEPDVKAALCWAWTSW</sequence>
<dbReference type="InterPro" id="IPR013785">
    <property type="entry name" value="Aldolase_TIM"/>
</dbReference>
<keyword evidence="3" id="KW-1185">Reference proteome</keyword>
<dbReference type="Gene3D" id="3.20.20.70">
    <property type="entry name" value="Aldolase class I"/>
    <property type="match status" value="1"/>
</dbReference>
<dbReference type="RefSeq" id="WP_198686941.1">
    <property type="nucleotide sequence ID" value="NZ_JAEIJD010000016.1"/>
</dbReference>
<evidence type="ECO:0000313" key="2">
    <source>
        <dbReference type="EMBL" id="MBI6630920.1"/>
    </source>
</evidence>
<name>A0A934HUB4_9RHOB</name>
<accession>A0A934HUB4</accession>
<dbReference type="EMBL" id="JAEIJD010000016">
    <property type="protein sequence ID" value="MBI6630920.1"/>
    <property type="molecule type" value="Genomic_DNA"/>
</dbReference>